<dbReference type="Proteomes" id="UP000030710">
    <property type="component" value="Unassembled WGS sequence"/>
</dbReference>
<reference evidence="1 2" key="1">
    <citation type="journal article" date="2013" name="PLoS ONE">
        <title>Assembly-driven community genomics of a hypersaline microbial ecosystem.</title>
        <authorList>
            <person name="Podell S."/>
            <person name="Ugalde J.A."/>
            <person name="Narasingarao P."/>
            <person name="Banfield J.F."/>
            <person name="Heidelberg K.B."/>
            <person name="Allen E.E."/>
        </authorList>
    </citation>
    <scope>NUCLEOTIDE SEQUENCE [LARGE SCALE GENOMIC DNA]</scope>
    <source>
        <strain evidence="2">J07HQW2</strain>
    </source>
</reference>
<protein>
    <submittedName>
        <fullName evidence="1">Uncharacterized protein</fullName>
    </submittedName>
</protein>
<evidence type="ECO:0000313" key="2">
    <source>
        <dbReference type="Proteomes" id="UP000030710"/>
    </source>
</evidence>
<proteinExistence type="predicted"/>
<accession>U1PTU1</accession>
<organism evidence="1 2">
    <name type="scientific">Haloquadratum walsbyi J07HQW2</name>
    <dbReference type="NCBI Taxonomy" id="1238425"/>
    <lineage>
        <taxon>Archaea</taxon>
        <taxon>Methanobacteriati</taxon>
        <taxon>Methanobacteriota</taxon>
        <taxon>Stenosarchaea group</taxon>
        <taxon>Halobacteria</taxon>
        <taxon>Halobacteriales</taxon>
        <taxon>Haloferacaceae</taxon>
        <taxon>Haloquadratum</taxon>
    </lineage>
</organism>
<dbReference type="EMBL" id="KE356561">
    <property type="protein sequence ID" value="ERG95806.1"/>
    <property type="molecule type" value="Genomic_DNA"/>
</dbReference>
<gene>
    <name evidence="1" type="ORF">J07HQW2_02266</name>
</gene>
<name>U1PTU1_9EURY</name>
<evidence type="ECO:0000313" key="1">
    <source>
        <dbReference type="EMBL" id="ERG95806.1"/>
    </source>
</evidence>
<sequence>MYPSDISVMSIIGFFSISHNRLRYILARRTGDTIEELL</sequence>
<dbReference type="HOGENOM" id="CLU_3322896_0_0_2"/>
<dbReference type="AlphaFoldDB" id="U1PTU1"/>